<feature type="transmembrane region" description="Helical" evidence="5">
    <location>
        <begin position="118"/>
        <end position="139"/>
    </location>
</feature>
<keyword evidence="2 5" id="KW-0812">Transmembrane</keyword>
<evidence type="ECO:0000313" key="6">
    <source>
        <dbReference type="EMBL" id="QID83200.1"/>
    </source>
</evidence>
<keyword evidence="7" id="KW-1185">Reference proteome</keyword>
<dbReference type="AlphaFoldDB" id="A0A6C1E2Q5"/>
<name>A0A6C1E2Q5_SACPS</name>
<feature type="transmembrane region" description="Helical" evidence="5">
    <location>
        <begin position="198"/>
        <end position="217"/>
    </location>
</feature>
<feature type="transmembrane region" description="Helical" evidence="5">
    <location>
        <begin position="223"/>
        <end position="242"/>
    </location>
</feature>
<feature type="transmembrane region" description="Helical" evidence="5">
    <location>
        <begin position="92"/>
        <end position="112"/>
    </location>
</feature>
<evidence type="ECO:0000256" key="3">
    <source>
        <dbReference type="ARBA" id="ARBA00022989"/>
    </source>
</evidence>
<sequence length="327" mass="36886">MSFTGSLVLAGVGGLVYKFAGGQSYEKLPAVTIPFNEYSDKVYKKHFTKVVGRTKYILMNFFKDAFTGGAFIYPFRGFLEFNANKSSYSTTMLSVLSSYLVMFALVSFVYWATITPMYTAFLIVLGPIGLFIAILHSFLQANVFTLLFMRLSHFNNHLVEVCLKKKGLQQDSHLGKPIKYYVPVNSVYFWAYYFPFKLVKYILGLVVLLALLSVSFFPLVGPVLFHVLISPFIAQIYFSKVLRLQNFNNLQRRENIYLHAGQYASFGLLAGLIESVPVLAGFAISTNTIGSVLLNIDYPMVPEIVTVVETNIEIETVPQETNEQVNY</sequence>
<accession>A0A6C1E2Q5</accession>
<dbReference type="OrthoDB" id="10012223at2759"/>
<dbReference type="GO" id="GO:0005811">
    <property type="term" value="C:lipid droplet"/>
    <property type="evidence" value="ECO:0007669"/>
    <property type="project" value="TreeGrafter"/>
</dbReference>
<dbReference type="EMBL" id="CP048998">
    <property type="protein sequence ID" value="QID83200.1"/>
    <property type="molecule type" value="Genomic_DNA"/>
</dbReference>
<dbReference type="PANTHER" id="PTHR34292">
    <property type="entry name" value="OUTER SPORE WALL PROTEIN LDS1"/>
    <property type="match status" value="1"/>
</dbReference>
<organism evidence="6 7">
    <name type="scientific">Saccharomyces pastorianus</name>
    <name type="common">Lager yeast</name>
    <name type="synonym">Saccharomyces cerevisiae x Saccharomyces eubayanus</name>
    <dbReference type="NCBI Taxonomy" id="27292"/>
    <lineage>
        <taxon>Eukaryota</taxon>
        <taxon>Fungi</taxon>
        <taxon>Dikarya</taxon>
        <taxon>Ascomycota</taxon>
        <taxon>Saccharomycotina</taxon>
        <taxon>Saccharomycetes</taxon>
        <taxon>Saccharomycetales</taxon>
        <taxon>Saccharomycetaceae</taxon>
        <taxon>Saccharomyces</taxon>
    </lineage>
</organism>
<evidence type="ECO:0000256" key="2">
    <source>
        <dbReference type="ARBA" id="ARBA00022692"/>
    </source>
</evidence>
<dbReference type="Pfam" id="PF07264">
    <property type="entry name" value="EI24"/>
    <property type="match status" value="1"/>
</dbReference>
<dbReference type="InterPro" id="IPR052786">
    <property type="entry name" value="Spore_wall_assembly"/>
</dbReference>
<dbReference type="PANTHER" id="PTHR34292:SF2">
    <property type="entry name" value="OUTER SPORE WALL PROTEIN LDS1"/>
    <property type="match status" value="1"/>
</dbReference>
<reference evidence="6 7" key="1">
    <citation type="journal article" date="2019" name="BMC Genomics">
        <title>Chromosome level assembly and comparative genome analysis confirm lager-brewing yeasts originated from a single hybridization.</title>
        <authorList>
            <person name="Salazar A.N."/>
            <person name="Gorter de Vries A.R."/>
            <person name="van den Broek M."/>
            <person name="Brouwers N."/>
            <person name="de la Torre Cortes P."/>
            <person name="Kuijpers N.G.A."/>
            <person name="Daran J.G."/>
            <person name="Abeel T."/>
        </authorList>
    </citation>
    <scope>NUCLEOTIDE SEQUENCE [LARGE SCALE GENOMIC DNA]</scope>
    <source>
        <strain evidence="6 7">CBS 1483</strain>
    </source>
</reference>
<protein>
    <submittedName>
        <fullName evidence="6">Outer spore wall protein lds1</fullName>
    </submittedName>
</protein>
<keyword evidence="4 5" id="KW-0472">Membrane</keyword>
<dbReference type="InterPro" id="IPR059112">
    <property type="entry name" value="CysZ/EI24"/>
</dbReference>
<dbReference type="Proteomes" id="UP000501346">
    <property type="component" value="Chromosome SeI"/>
</dbReference>
<evidence type="ECO:0000256" key="4">
    <source>
        <dbReference type="ARBA" id="ARBA00023136"/>
    </source>
</evidence>
<evidence type="ECO:0000256" key="1">
    <source>
        <dbReference type="ARBA" id="ARBA00004141"/>
    </source>
</evidence>
<proteinExistence type="predicted"/>
<dbReference type="GO" id="GO:0005628">
    <property type="term" value="C:prospore membrane"/>
    <property type="evidence" value="ECO:0007669"/>
    <property type="project" value="TreeGrafter"/>
</dbReference>
<feature type="transmembrane region" description="Helical" evidence="5">
    <location>
        <begin position="263"/>
        <end position="284"/>
    </location>
</feature>
<dbReference type="GO" id="GO:0005619">
    <property type="term" value="C:ascospore wall"/>
    <property type="evidence" value="ECO:0007669"/>
    <property type="project" value="TreeGrafter"/>
</dbReference>
<comment type="subcellular location">
    <subcellularLocation>
        <location evidence="1">Membrane</location>
        <topology evidence="1">Multi-pass membrane protein</topology>
    </subcellularLocation>
</comment>
<evidence type="ECO:0000313" key="7">
    <source>
        <dbReference type="Proteomes" id="UP000501346"/>
    </source>
</evidence>
<gene>
    <name evidence="6" type="primary">LDS1_2</name>
    <name evidence="6" type="ORF">GRS66_005648</name>
</gene>
<evidence type="ECO:0000256" key="5">
    <source>
        <dbReference type="SAM" id="Phobius"/>
    </source>
</evidence>
<keyword evidence="3 5" id="KW-1133">Transmembrane helix</keyword>